<dbReference type="AlphaFoldDB" id="A0A2T3ZHG5"/>
<evidence type="ECO:0000313" key="4">
    <source>
        <dbReference type="Proteomes" id="UP000240493"/>
    </source>
</evidence>
<reference evidence="3 4" key="1">
    <citation type="submission" date="2016-07" db="EMBL/GenBank/DDBJ databases">
        <title>Multiple horizontal gene transfer events from other fungi enriched the ability of initially mycotrophic Trichoderma (Ascomycota) to feed on dead plant biomass.</title>
        <authorList>
            <consortium name="DOE Joint Genome Institute"/>
            <person name="Aerts A."/>
            <person name="Atanasova L."/>
            <person name="Chenthamara K."/>
            <person name="Zhang J."/>
            <person name="Grujic M."/>
            <person name="Henrissat B."/>
            <person name="Kuo A."/>
            <person name="Salamov A."/>
            <person name="Lipzen A."/>
            <person name="Labutti K."/>
            <person name="Barry K."/>
            <person name="Miao Y."/>
            <person name="Rahimi M.J."/>
            <person name="Shen Q."/>
            <person name="Grigoriev I.V."/>
            <person name="Kubicek C.P."/>
            <person name="Druzhinina I.S."/>
        </authorList>
    </citation>
    <scope>NUCLEOTIDE SEQUENCE [LARGE SCALE GENOMIC DNA]</scope>
    <source>
        <strain evidence="3 4">CBS 433.97</strain>
    </source>
</reference>
<dbReference type="InterPro" id="IPR054416">
    <property type="entry name" value="GST_UstS-like_C"/>
</dbReference>
<evidence type="ECO:0000313" key="3">
    <source>
        <dbReference type="EMBL" id="PTB44241.1"/>
    </source>
</evidence>
<dbReference type="CDD" id="cd00299">
    <property type="entry name" value="GST_C_family"/>
    <property type="match status" value="1"/>
</dbReference>
<feature type="domain" description="Glutathione S-transferase UstS-like C-terminal" evidence="2">
    <location>
        <begin position="118"/>
        <end position="241"/>
    </location>
</feature>
<evidence type="ECO:0000259" key="2">
    <source>
        <dbReference type="Pfam" id="PF22041"/>
    </source>
</evidence>
<dbReference type="EMBL" id="KZ679258">
    <property type="protein sequence ID" value="PTB44241.1"/>
    <property type="molecule type" value="Genomic_DNA"/>
</dbReference>
<dbReference type="Pfam" id="PF22041">
    <property type="entry name" value="GST_C_7"/>
    <property type="match status" value="1"/>
</dbReference>
<gene>
    <name evidence="3" type="ORF">M441DRAFT_44325</name>
</gene>
<evidence type="ECO:0000259" key="1">
    <source>
        <dbReference type="Pfam" id="PF13409"/>
    </source>
</evidence>
<dbReference type="InterPro" id="IPR036282">
    <property type="entry name" value="Glutathione-S-Trfase_C_sf"/>
</dbReference>
<accession>A0A2T3ZHG5</accession>
<dbReference type="Proteomes" id="UP000240493">
    <property type="component" value="Unassembled WGS sequence"/>
</dbReference>
<dbReference type="InterPro" id="IPR036249">
    <property type="entry name" value="Thioredoxin-like_sf"/>
</dbReference>
<name>A0A2T3ZHG5_TRIA4</name>
<dbReference type="SUPFAM" id="SSF52833">
    <property type="entry name" value="Thioredoxin-like"/>
    <property type="match status" value="1"/>
</dbReference>
<dbReference type="CDD" id="cd03038">
    <property type="entry name" value="GST_N_etherase_LigE"/>
    <property type="match status" value="1"/>
</dbReference>
<proteinExistence type="predicted"/>
<dbReference type="SUPFAM" id="SSF47616">
    <property type="entry name" value="GST C-terminal domain-like"/>
    <property type="match status" value="1"/>
</dbReference>
<dbReference type="STRING" id="1042311.A0A2T3ZHG5"/>
<sequence>MAVGNKPSGTYTLFDIPTKAPRVCWSMNTWRTRLLLNYKGLDYKTEWVEYPNIKSRLNTHVSPNEQGPQFTAPAIQMPDGTYVMDSYKIADIIEEKHPVPSLALNTPMQLRFRDSLVKFMGKLHPIYIPSVANQLLSEESLEYFLTTRQKDVGMPLDEFKKQHGPGAFERCEPFAREITALLNESSSGPYFLGDTISYTDLIWAGILLFFKRLGTEVYQEVLRVTGDAGAHTRFLDALSPWTERDD</sequence>
<protein>
    <submittedName>
        <fullName evidence="3">Uncharacterized protein</fullName>
    </submittedName>
</protein>
<dbReference type="OrthoDB" id="4951845at2759"/>
<dbReference type="InterPro" id="IPR004045">
    <property type="entry name" value="Glutathione_S-Trfase_N"/>
</dbReference>
<organism evidence="3 4">
    <name type="scientific">Trichoderma asperellum (strain ATCC 204424 / CBS 433.97 / NBRC 101777)</name>
    <dbReference type="NCBI Taxonomy" id="1042311"/>
    <lineage>
        <taxon>Eukaryota</taxon>
        <taxon>Fungi</taxon>
        <taxon>Dikarya</taxon>
        <taxon>Ascomycota</taxon>
        <taxon>Pezizomycotina</taxon>
        <taxon>Sordariomycetes</taxon>
        <taxon>Hypocreomycetidae</taxon>
        <taxon>Hypocreales</taxon>
        <taxon>Hypocreaceae</taxon>
        <taxon>Trichoderma</taxon>
    </lineage>
</organism>
<feature type="domain" description="GST N-terminal" evidence="1">
    <location>
        <begin position="25"/>
        <end position="95"/>
    </location>
</feature>
<dbReference type="Gene3D" id="3.40.30.10">
    <property type="entry name" value="Glutaredoxin"/>
    <property type="match status" value="1"/>
</dbReference>
<keyword evidence="4" id="KW-1185">Reference proteome</keyword>
<dbReference type="Gene3D" id="1.20.1050.10">
    <property type="match status" value="1"/>
</dbReference>
<dbReference type="Pfam" id="PF13409">
    <property type="entry name" value="GST_N_2"/>
    <property type="match status" value="1"/>
</dbReference>